<dbReference type="InterPro" id="IPR053173">
    <property type="entry name" value="SAM-binding_MTase"/>
</dbReference>
<dbReference type="Pfam" id="PF21320">
    <property type="entry name" value="WHD_Rv2258c"/>
    <property type="match status" value="1"/>
</dbReference>
<evidence type="ECO:0000259" key="2">
    <source>
        <dbReference type="Pfam" id="PF21320"/>
    </source>
</evidence>
<dbReference type="EMBL" id="JPLA01000014">
    <property type="protein sequence ID" value="KLD64660.1"/>
    <property type="molecule type" value="Genomic_DNA"/>
</dbReference>
<dbReference type="SUPFAM" id="SSF53335">
    <property type="entry name" value="S-adenosyl-L-methionine-dependent methyltransferases"/>
    <property type="match status" value="1"/>
</dbReference>
<dbReference type="Gene3D" id="3.40.50.150">
    <property type="entry name" value="Vaccinia Virus protein VP39"/>
    <property type="match status" value="1"/>
</dbReference>
<dbReference type="InterPro" id="IPR036390">
    <property type="entry name" value="WH_DNA-bd_sf"/>
</dbReference>
<dbReference type="InterPro" id="IPR029063">
    <property type="entry name" value="SAM-dependent_MTases_sf"/>
</dbReference>
<comment type="caution">
    <text evidence="3">The sequence shown here is derived from an EMBL/GenBank/DDBJ whole genome shotgun (WGS) entry which is preliminary data.</text>
</comment>
<evidence type="ECO:0000313" key="3">
    <source>
        <dbReference type="EMBL" id="KLD64660.1"/>
    </source>
</evidence>
<protein>
    <submittedName>
        <fullName evidence="3">SAM-dependent methyltransferase</fullName>
    </submittedName>
</protein>
<feature type="domain" description="Methyltransferase" evidence="1">
    <location>
        <begin position="171"/>
        <end position="276"/>
    </location>
</feature>
<dbReference type="CDD" id="cd02440">
    <property type="entry name" value="AdoMet_MTases"/>
    <property type="match status" value="1"/>
</dbReference>
<dbReference type="GO" id="GO:0008168">
    <property type="term" value="F:methyltransferase activity"/>
    <property type="evidence" value="ECO:0007669"/>
    <property type="project" value="UniProtKB-KW"/>
</dbReference>
<proteinExistence type="predicted"/>
<gene>
    <name evidence="3" type="ORF">Y882_06125</name>
</gene>
<organism evidence="3 4">
    <name type="scientific">Dyella japonica DSM 16301</name>
    <dbReference type="NCBI Taxonomy" id="1440762"/>
    <lineage>
        <taxon>Bacteria</taxon>
        <taxon>Pseudomonadati</taxon>
        <taxon>Pseudomonadota</taxon>
        <taxon>Gammaproteobacteria</taxon>
        <taxon>Lysobacterales</taxon>
        <taxon>Rhodanobacteraceae</taxon>
        <taxon>Dyella</taxon>
    </lineage>
</organism>
<name>A0A0G9H4E1_9GAMM</name>
<dbReference type="AlphaFoldDB" id="A0A0G9H4E1"/>
<dbReference type="RefSeq" id="WP_046970996.1">
    <property type="nucleotide sequence ID" value="NZ_JPLA01000014.1"/>
</dbReference>
<dbReference type="PATRIC" id="fig|1440762.4.peg.579"/>
<dbReference type="PANTHER" id="PTHR45128:SF2">
    <property type="entry name" value="METHYLTRANSFERASE DOMAIN-CONTAINING PROTEIN"/>
    <property type="match status" value="1"/>
</dbReference>
<dbReference type="Gene3D" id="1.10.10.10">
    <property type="entry name" value="Winged helix-like DNA-binding domain superfamily/Winged helix DNA-binding domain"/>
    <property type="match status" value="1"/>
</dbReference>
<dbReference type="Pfam" id="PF13847">
    <property type="entry name" value="Methyltransf_31"/>
    <property type="match status" value="1"/>
</dbReference>
<dbReference type="OrthoDB" id="9801363at2"/>
<accession>A0A0G9H4E1</accession>
<dbReference type="STRING" id="1440762.Y882_06125"/>
<dbReference type="InterPro" id="IPR048711">
    <property type="entry name" value="WHD_Rv2258c"/>
</dbReference>
<feature type="domain" description="S-adenosylmethionine-dependent methyltransferase Rv2258c-like winged HTH" evidence="2">
    <location>
        <begin position="24"/>
        <end position="93"/>
    </location>
</feature>
<keyword evidence="3" id="KW-0808">Transferase</keyword>
<evidence type="ECO:0000313" key="4">
    <source>
        <dbReference type="Proteomes" id="UP000035481"/>
    </source>
</evidence>
<dbReference type="GO" id="GO:0032259">
    <property type="term" value="P:methylation"/>
    <property type="evidence" value="ECO:0007669"/>
    <property type="project" value="UniProtKB-KW"/>
</dbReference>
<dbReference type="SUPFAM" id="SSF46785">
    <property type="entry name" value="Winged helix' DNA-binding domain"/>
    <property type="match status" value="1"/>
</dbReference>
<dbReference type="Proteomes" id="UP000035481">
    <property type="component" value="Unassembled WGS sequence"/>
</dbReference>
<dbReference type="InterPro" id="IPR036388">
    <property type="entry name" value="WH-like_DNA-bd_sf"/>
</dbReference>
<dbReference type="InterPro" id="IPR025714">
    <property type="entry name" value="Methyltranfer_dom"/>
</dbReference>
<keyword evidence="3" id="KW-0489">Methyltransferase</keyword>
<dbReference type="PANTHER" id="PTHR45128">
    <property type="entry name" value="METHYLTRANSFERASE TYPE 11"/>
    <property type="match status" value="1"/>
</dbReference>
<reference evidence="3 4" key="1">
    <citation type="journal article" date="2015" name="Antonie Van Leeuwenhoek">
        <title>A phylogenomic and molecular marker based taxonomic framework for the order Xanthomonadales: proposal to transfer the families Algiphilaceae and Solimonadaceae to the order Nevskiales ord. nov. and to create a new family within the order Xanthomonadales, the family Rhodanobacteraceae fam. nov., containing the genus Rhodanobacter and its closest relatives.</title>
        <authorList>
            <person name="Naushad S."/>
            <person name="Adeolu M."/>
            <person name="Wong S."/>
            <person name="Sohail M."/>
            <person name="Schellhorn H.E."/>
            <person name="Gupta R.S."/>
        </authorList>
    </citation>
    <scope>NUCLEOTIDE SEQUENCE [LARGE SCALE GENOMIC DNA]</scope>
    <source>
        <strain evidence="3 4">DSM 16301</strain>
    </source>
</reference>
<evidence type="ECO:0000259" key="1">
    <source>
        <dbReference type="Pfam" id="PF13847"/>
    </source>
</evidence>
<sequence>MAIDEQRLHAFLGRAVGDLGAAISATLIQIGDELGFYKALAKERLTPAELAERTGTYERYVREWLGNQAAGGYVEYDEASGRYGLSEEQALCLADPNGPVDVPGAYSIVEALFHAKSRTLDHFRNGEGMEWGEHHPCLFHGTERFFRAGYNANLIGAWLPALDGVVDKLRKGGRAADVGCGHGASTILMAKSFPTSQFVGYDYHAPSIEVARERAAEAGVVNASFEVADATGYNGKDFDLIAFFDCLHDMGDPVGVARHARGALKSDGNCMIVEPFAGNHVQDNLNPVGRVYFGASAQICVPVSLARHGPALGAQAGEAKLREVVVDGGGFQRFRRAAETPFNIVLEARP</sequence>